<dbReference type="PANTHER" id="PTHR12570:SF82">
    <property type="entry name" value="NIPA-LIKE PROTEIN 3"/>
    <property type="match status" value="1"/>
</dbReference>
<dbReference type="OMA" id="SEGDSHY"/>
<feature type="transmembrane region" description="Helical" evidence="6">
    <location>
        <begin position="80"/>
        <end position="100"/>
    </location>
</feature>
<evidence type="ECO:0000313" key="8">
    <source>
        <dbReference type="Proteomes" id="UP000078561"/>
    </source>
</evidence>
<dbReference type="InParanoid" id="A0A163KIE3"/>
<feature type="transmembrane region" description="Helical" evidence="6">
    <location>
        <begin position="242"/>
        <end position="262"/>
    </location>
</feature>
<dbReference type="EMBL" id="LT554889">
    <property type="protein sequence ID" value="SAM08253.1"/>
    <property type="molecule type" value="Genomic_DNA"/>
</dbReference>
<keyword evidence="3 6" id="KW-1133">Transmembrane helix</keyword>
<feature type="transmembrane region" description="Helical" evidence="6">
    <location>
        <begin position="6"/>
        <end position="32"/>
    </location>
</feature>
<keyword evidence="4 6" id="KW-0472">Membrane</keyword>
<evidence type="ECO:0000256" key="5">
    <source>
        <dbReference type="SAM" id="MobiDB-lite"/>
    </source>
</evidence>
<feature type="transmembrane region" description="Helical" evidence="6">
    <location>
        <begin position="151"/>
        <end position="177"/>
    </location>
</feature>
<keyword evidence="8" id="KW-1185">Reference proteome</keyword>
<evidence type="ECO:0000256" key="6">
    <source>
        <dbReference type="SAM" id="Phobius"/>
    </source>
</evidence>
<keyword evidence="2 6" id="KW-0812">Transmembrane</keyword>
<feature type="transmembrane region" description="Helical" evidence="6">
    <location>
        <begin position="53"/>
        <end position="74"/>
    </location>
</feature>
<accession>A0A163KIE3</accession>
<evidence type="ECO:0000256" key="4">
    <source>
        <dbReference type="ARBA" id="ARBA00023136"/>
    </source>
</evidence>
<feature type="region of interest" description="Disordered" evidence="5">
    <location>
        <begin position="540"/>
        <end position="561"/>
    </location>
</feature>
<evidence type="ECO:0000256" key="1">
    <source>
        <dbReference type="ARBA" id="ARBA00004141"/>
    </source>
</evidence>
<proteinExistence type="predicted"/>
<evidence type="ECO:0000313" key="7">
    <source>
        <dbReference type="EMBL" id="SAM08253.1"/>
    </source>
</evidence>
<dbReference type="OrthoDB" id="165382at2759"/>
<name>A0A163KIE3_ABSGL</name>
<dbReference type="GO" id="GO:0016020">
    <property type="term" value="C:membrane"/>
    <property type="evidence" value="ECO:0007669"/>
    <property type="project" value="UniProtKB-SubCell"/>
</dbReference>
<evidence type="ECO:0000256" key="3">
    <source>
        <dbReference type="ARBA" id="ARBA00022989"/>
    </source>
</evidence>
<feature type="transmembrane region" description="Helical" evidence="6">
    <location>
        <begin position="109"/>
        <end position="131"/>
    </location>
</feature>
<dbReference type="AlphaFoldDB" id="A0A163KIE3"/>
<protein>
    <submittedName>
        <fullName evidence="7">Uncharacterized protein</fullName>
    </submittedName>
</protein>
<gene>
    <name evidence="7" type="primary">ABSGL_13915.1 scaffold 14340</name>
</gene>
<sequence length="561" mass="61317">MAGEDAVNFVIGVFVSLGASFMDALGLNILKLDHVKEGQKDATTRRGDCGRPLWHIGLYTYVASQLIGSTIALNYLKTQWVAPLGSVALIYNFIFAKILVGTNITRKDVFGTLVVVASVIWIVVFGGMYSGEDPEASISLENLKVLFTRPIFIIYFSALNILTFSGLVLAIWCHWAISDESKRPLFVGMSPKKMRRMVGLMFSLDGGLLASETLLLAKSGVKLFTLSVNSQVNQFTDNTSRFIILALVITAILQVYCLNTALKLYSSVVVVPVFYGTYTALGLVNTIIYLDEITNYPGWAISLVFAGIGVLIYGVYLLSSKPDVTSHSHYDDSDHTNLDGSLQQQQQVIVIVPTEQEMHDISSSSASLAASKPPLYSTSSDLTKTIGTDEKTIPYPPFPSTAISKTMTIYSNPSSASSPYQQQCLQPFESATLVDETIDNHKSQGHWHHRTSSSTPSGKQWIQRILSRAPWRSIQRSEDTFLSLHSTDTTGRPISVAPPIAASTSIDNIIHAPIPSAIPHRGKNEPGSIQRCGRRTSHFSTLSDSQTIISTPPPDAFEKGI</sequence>
<evidence type="ECO:0000256" key="2">
    <source>
        <dbReference type="ARBA" id="ARBA00022692"/>
    </source>
</evidence>
<feature type="transmembrane region" description="Helical" evidence="6">
    <location>
        <begin position="269"/>
        <end position="290"/>
    </location>
</feature>
<dbReference type="PANTHER" id="PTHR12570">
    <property type="match status" value="1"/>
</dbReference>
<dbReference type="InterPro" id="IPR008521">
    <property type="entry name" value="Mg_trans_NIPA"/>
</dbReference>
<feature type="transmembrane region" description="Helical" evidence="6">
    <location>
        <begin position="296"/>
        <end position="318"/>
    </location>
</feature>
<comment type="subcellular location">
    <subcellularLocation>
        <location evidence="1">Membrane</location>
        <topology evidence="1">Multi-pass membrane protein</topology>
    </subcellularLocation>
</comment>
<feature type="compositionally biased region" description="Polar residues" evidence="5">
    <location>
        <begin position="540"/>
        <end position="550"/>
    </location>
</feature>
<dbReference type="GO" id="GO:0015095">
    <property type="term" value="F:magnesium ion transmembrane transporter activity"/>
    <property type="evidence" value="ECO:0007669"/>
    <property type="project" value="InterPro"/>
</dbReference>
<reference evidence="7" key="1">
    <citation type="submission" date="2016-04" db="EMBL/GenBank/DDBJ databases">
        <authorList>
            <person name="Evans L.H."/>
            <person name="Alamgir A."/>
            <person name="Owens N."/>
            <person name="Weber N.D."/>
            <person name="Virtaneva K."/>
            <person name="Barbian K."/>
            <person name="Babar A."/>
            <person name="Rosenke K."/>
        </authorList>
    </citation>
    <scope>NUCLEOTIDE SEQUENCE [LARGE SCALE GENOMIC DNA]</scope>
    <source>
        <strain evidence="7">CBS 101.48</strain>
    </source>
</reference>
<feature type="transmembrane region" description="Helical" evidence="6">
    <location>
        <begin position="198"/>
        <end position="217"/>
    </location>
</feature>
<organism evidence="7">
    <name type="scientific">Absidia glauca</name>
    <name type="common">Pin mould</name>
    <dbReference type="NCBI Taxonomy" id="4829"/>
    <lineage>
        <taxon>Eukaryota</taxon>
        <taxon>Fungi</taxon>
        <taxon>Fungi incertae sedis</taxon>
        <taxon>Mucoromycota</taxon>
        <taxon>Mucoromycotina</taxon>
        <taxon>Mucoromycetes</taxon>
        <taxon>Mucorales</taxon>
        <taxon>Cunninghamellaceae</taxon>
        <taxon>Absidia</taxon>
    </lineage>
</organism>
<dbReference type="Pfam" id="PF05653">
    <property type="entry name" value="Mg_trans_NIPA"/>
    <property type="match status" value="1"/>
</dbReference>
<dbReference type="Proteomes" id="UP000078561">
    <property type="component" value="Unassembled WGS sequence"/>
</dbReference>